<dbReference type="STRING" id="1763537.ULVI_09305"/>
<protein>
    <recommendedName>
        <fullName evidence="3">RNA polymerase sigma-70 region 2 domain-containing protein</fullName>
    </recommendedName>
</protein>
<keyword evidence="2" id="KW-1185">Reference proteome</keyword>
<evidence type="ECO:0000313" key="2">
    <source>
        <dbReference type="Proteomes" id="UP000077013"/>
    </source>
</evidence>
<dbReference type="InterPro" id="IPR013325">
    <property type="entry name" value="RNA_pol_sigma_r2"/>
</dbReference>
<proteinExistence type="predicted"/>
<evidence type="ECO:0008006" key="3">
    <source>
        <dbReference type="Google" id="ProtNLM"/>
    </source>
</evidence>
<comment type="caution">
    <text evidence="1">The sequence shown here is derived from an EMBL/GenBank/DDBJ whole genome shotgun (WGS) entry which is preliminary data.</text>
</comment>
<dbReference type="SUPFAM" id="SSF88946">
    <property type="entry name" value="Sigma2 domain of RNA polymerase sigma factors"/>
    <property type="match status" value="1"/>
</dbReference>
<name>A0A167HME9_9FLAO</name>
<dbReference type="EMBL" id="LRXL01000037">
    <property type="protein sequence ID" value="OAB78768.1"/>
    <property type="molecule type" value="Genomic_DNA"/>
</dbReference>
<sequence>MNLNQYVTENYVKLSQLEIDELFIDRDKNKNKIACSQLPLALKVATKYATTSQYSPDELFSPALGGLIPAIKNYNVQAAASFPSYAKICMERNVWDWIRYRPYALIGKMQTNYEKQDVPFTSHFSDLSIMVNEDGKTKFEDSIEDTSKDYIDEKNEDYLIELIKKNLKKERYATVVIETLGLGMKKPIIHKQQASKYGLSHQRINQIFHTSIEKLQKNEAFKTALNKLRDN</sequence>
<gene>
    <name evidence="1" type="ORF">ULVI_09305</name>
</gene>
<dbReference type="GO" id="GO:0003700">
    <property type="term" value="F:DNA-binding transcription factor activity"/>
    <property type="evidence" value="ECO:0007669"/>
    <property type="project" value="InterPro"/>
</dbReference>
<organism evidence="1 2">
    <name type="scientific">Cochleicola gelatinilyticus</name>
    <dbReference type="NCBI Taxonomy" id="1763537"/>
    <lineage>
        <taxon>Bacteria</taxon>
        <taxon>Pseudomonadati</taxon>
        <taxon>Bacteroidota</taxon>
        <taxon>Flavobacteriia</taxon>
        <taxon>Flavobacteriales</taxon>
        <taxon>Flavobacteriaceae</taxon>
        <taxon>Cochleicola</taxon>
    </lineage>
</organism>
<dbReference type="Proteomes" id="UP000077013">
    <property type="component" value="Unassembled WGS sequence"/>
</dbReference>
<dbReference type="RefSeq" id="WP_068592086.1">
    <property type="nucleotide sequence ID" value="NZ_LRXL01000037.1"/>
</dbReference>
<dbReference type="Gene3D" id="1.10.1740.10">
    <property type="match status" value="1"/>
</dbReference>
<accession>A0A167HME9</accession>
<dbReference type="GO" id="GO:0006352">
    <property type="term" value="P:DNA-templated transcription initiation"/>
    <property type="evidence" value="ECO:0007669"/>
    <property type="project" value="InterPro"/>
</dbReference>
<evidence type="ECO:0000313" key="1">
    <source>
        <dbReference type="EMBL" id="OAB78768.1"/>
    </source>
</evidence>
<dbReference type="AlphaFoldDB" id="A0A167HME9"/>
<reference evidence="1 2" key="1">
    <citation type="submission" date="2016-02" db="EMBL/GenBank/DDBJ databases">
        <title>Ulvibacter sp. LPB0005, isolated from Thais luteostoma.</title>
        <authorList>
            <person name="Shin S.-K."/>
            <person name="Yi H."/>
        </authorList>
    </citation>
    <scope>NUCLEOTIDE SEQUENCE [LARGE SCALE GENOMIC DNA]</scope>
    <source>
        <strain evidence="1 2">LPB0005</strain>
    </source>
</reference>